<comment type="caution">
    <text evidence="2">The sequence shown here is derived from an EMBL/GenBank/DDBJ whole genome shotgun (WGS) entry which is preliminary data.</text>
</comment>
<reference evidence="2 3" key="1">
    <citation type="journal article" date="2018" name="Sci. Rep.">
        <title>Genomic signatures of local adaptation to the degree of environmental predictability in rotifers.</title>
        <authorList>
            <person name="Franch-Gras L."/>
            <person name="Hahn C."/>
            <person name="Garcia-Roger E.M."/>
            <person name="Carmona M.J."/>
            <person name="Serra M."/>
            <person name="Gomez A."/>
        </authorList>
    </citation>
    <scope>NUCLEOTIDE SEQUENCE [LARGE SCALE GENOMIC DNA]</scope>
    <source>
        <strain evidence="2">HYR1</strain>
    </source>
</reference>
<feature type="region of interest" description="Disordered" evidence="1">
    <location>
        <begin position="1"/>
        <end position="28"/>
    </location>
</feature>
<keyword evidence="3" id="KW-1185">Reference proteome</keyword>
<gene>
    <name evidence="2" type="ORF">BpHYR1_048480</name>
</gene>
<evidence type="ECO:0000313" key="2">
    <source>
        <dbReference type="EMBL" id="RNA00019.1"/>
    </source>
</evidence>
<evidence type="ECO:0000256" key="1">
    <source>
        <dbReference type="SAM" id="MobiDB-lite"/>
    </source>
</evidence>
<sequence>MNIPLERKRRSGRPKASTNALTRQPNETQNVDYLGISVYEELDSDDPPVQEPISIKIRLEGTPIVTTKPQVKKNAVGC</sequence>
<evidence type="ECO:0000313" key="3">
    <source>
        <dbReference type="Proteomes" id="UP000276133"/>
    </source>
</evidence>
<dbReference type="Proteomes" id="UP000276133">
    <property type="component" value="Unassembled WGS sequence"/>
</dbReference>
<dbReference type="EMBL" id="REGN01009958">
    <property type="protein sequence ID" value="RNA00019.1"/>
    <property type="molecule type" value="Genomic_DNA"/>
</dbReference>
<proteinExistence type="predicted"/>
<name>A0A3M7PM07_BRAPC</name>
<protein>
    <submittedName>
        <fullName evidence="2">Uncharacterized protein</fullName>
    </submittedName>
</protein>
<accession>A0A3M7PM07</accession>
<dbReference type="AlphaFoldDB" id="A0A3M7PM07"/>
<feature type="compositionally biased region" description="Polar residues" evidence="1">
    <location>
        <begin position="16"/>
        <end position="28"/>
    </location>
</feature>
<organism evidence="2 3">
    <name type="scientific">Brachionus plicatilis</name>
    <name type="common">Marine rotifer</name>
    <name type="synonym">Brachionus muelleri</name>
    <dbReference type="NCBI Taxonomy" id="10195"/>
    <lineage>
        <taxon>Eukaryota</taxon>
        <taxon>Metazoa</taxon>
        <taxon>Spiralia</taxon>
        <taxon>Gnathifera</taxon>
        <taxon>Rotifera</taxon>
        <taxon>Eurotatoria</taxon>
        <taxon>Monogononta</taxon>
        <taxon>Pseudotrocha</taxon>
        <taxon>Ploima</taxon>
        <taxon>Brachionidae</taxon>
        <taxon>Brachionus</taxon>
    </lineage>
</organism>